<sequence length="309" mass="34773">MQIETVEVACSTCGSRDADEVGRSRDHEFATCDNEFVFVRCRACGLTYLRNRPAPHTLGTIYPPSYYRYAAFLGPVTTRLRAVVQGGRVRMLRRWLSPGATVMEVGCGEGQLLQAIKADGDPSWRVVGVDISEDACEALRRTGLEMRCAQFEDLDWPASTVDLVIMNQVIEHLADPRACVARAAALLRPGGRLLIETPSVGSWDRDWVAADRWGGWHCPRHWSLYTRDSLSGLLEQQGLRVERTEYLLSPFIWAHTLQNVVRDRPAWRWASGVLSERSVPALLAYGVLDTVQRWTRGRTSNMRVVARKS</sequence>
<dbReference type="Proteomes" id="UP000076079">
    <property type="component" value="Chromosome"/>
</dbReference>
<dbReference type="EMBL" id="CP015136">
    <property type="protein sequence ID" value="AMY11634.1"/>
    <property type="molecule type" value="Genomic_DNA"/>
</dbReference>
<dbReference type="PANTHER" id="PTHR43861">
    <property type="entry name" value="TRANS-ACONITATE 2-METHYLTRANSFERASE-RELATED"/>
    <property type="match status" value="1"/>
</dbReference>
<reference evidence="2 3" key="1">
    <citation type="journal article" date="2016" name="Genome Announc.">
        <title>First Complete Genome Sequence of a Subdivision 6 Acidobacterium Strain.</title>
        <authorList>
            <person name="Huang S."/>
            <person name="Vieira S."/>
            <person name="Bunk B."/>
            <person name="Riedel T."/>
            <person name="Sproer C."/>
            <person name="Overmann J."/>
        </authorList>
    </citation>
    <scope>NUCLEOTIDE SEQUENCE [LARGE SCALE GENOMIC DNA]</scope>
    <source>
        <strain evidence="3">DSM 100886 HEG_-6_39</strain>
    </source>
</reference>
<gene>
    <name evidence="2" type="ORF">LuPra_04885</name>
</gene>
<accession>A0A143PUX7</accession>
<evidence type="ECO:0000313" key="3">
    <source>
        <dbReference type="Proteomes" id="UP000076079"/>
    </source>
</evidence>
<dbReference type="STRING" id="1855912.LuPra_04885"/>
<proteinExistence type="predicted"/>
<dbReference type="RefSeq" id="WP_110173168.1">
    <property type="nucleotide sequence ID" value="NZ_CP015136.1"/>
</dbReference>
<keyword evidence="2" id="KW-0489">Methyltransferase</keyword>
<keyword evidence="3" id="KW-1185">Reference proteome</keyword>
<dbReference type="Pfam" id="PF13489">
    <property type="entry name" value="Methyltransf_23"/>
    <property type="match status" value="1"/>
</dbReference>
<dbReference type="InterPro" id="IPR029063">
    <property type="entry name" value="SAM-dependent_MTases_sf"/>
</dbReference>
<dbReference type="GO" id="GO:0032259">
    <property type="term" value="P:methylation"/>
    <property type="evidence" value="ECO:0007669"/>
    <property type="project" value="UniProtKB-KW"/>
</dbReference>
<dbReference type="SUPFAM" id="SSF53335">
    <property type="entry name" value="S-adenosyl-L-methionine-dependent methyltransferases"/>
    <property type="match status" value="1"/>
</dbReference>
<dbReference type="KEGG" id="abac:LuPra_04885"/>
<reference evidence="3" key="2">
    <citation type="submission" date="2016-04" db="EMBL/GenBank/DDBJ databases">
        <title>First Complete Genome Sequence of a Subdivision 6 Acidobacterium.</title>
        <authorList>
            <person name="Huang S."/>
            <person name="Vieira S."/>
            <person name="Bunk B."/>
            <person name="Riedel T."/>
            <person name="Sproeer C."/>
            <person name="Overmann J."/>
        </authorList>
    </citation>
    <scope>NUCLEOTIDE SEQUENCE [LARGE SCALE GENOMIC DNA]</scope>
    <source>
        <strain evidence="3">DSM 100886 HEG_-6_39</strain>
    </source>
</reference>
<evidence type="ECO:0000313" key="2">
    <source>
        <dbReference type="EMBL" id="AMY11634.1"/>
    </source>
</evidence>
<evidence type="ECO:0000256" key="1">
    <source>
        <dbReference type="ARBA" id="ARBA00022679"/>
    </source>
</evidence>
<dbReference type="CDD" id="cd02440">
    <property type="entry name" value="AdoMet_MTases"/>
    <property type="match status" value="1"/>
</dbReference>
<dbReference type="EC" id="2.1.1.-" evidence="2"/>
<dbReference type="OrthoDB" id="116060at2"/>
<dbReference type="GO" id="GO:0008168">
    <property type="term" value="F:methyltransferase activity"/>
    <property type="evidence" value="ECO:0007669"/>
    <property type="project" value="UniProtKB-KW"/>
</dbReference>
<organism evidence="2 3">
    <name type="scientific">Luteitalea pratensis</name>
    <dbReference type="NCBI Taxonomy" id="1855912"/>
    <lineage>
        <taxon>Bacteria</taxon>
        <taxon>Pseudomonadati</taxon>
        <taxon>Acidobacteriota</taxon>
        <taxon>Vicinamibacteria</taxon>
        <taxon>Vicinamibacterales</taxon>
        <taxon>Vicinamibacteraceae</taxon>
        <taxon>Luteitalea</taxon>
    </lineage>
</organism>
<name>A0A143PUX7_LUTPR</name>
<keyword evidence="1 2" id="KW-0808">Transferase</keyword>
<protein>
    <submittedName>
        <fullName evidence="2">Putative S-adenosylmethionine-dependent methyltransferase</fullName>
        <ecNumber evidence="2">2.1.1.-</ecNumber>
    </submittedName>
</protein>
<dbReference type="Gene3D" id="3.40.50.150">
    <property type="entry name" value="Vaccinia Virus protein VP39"/>
    <property type="match status" value="1"/>
</dbReference>
<dbReference type="PANTHER" id="PTHR43861:SF3">
    <property type="entry name" value="PUTATIVE (AFU_ORTHOLOGUE AFUA_2G14390)-RELATED"/>
    <property type="match status" value="1"/>
</dbReference>
<dbReference type="AlphaFoldDB" id="A0A143PUX7"/>